<dbReference type="EMBL" id="BSUN01000001">
    <property type="protein sequence ID" value="GMA35735.1"/>
    <property type="molecule type" value="Genomic_DNA"/>
</dbReference>
<evidence type="ECO:0000313" key="2">
    <source>
        <dbReference type="EMBL" id="GMA35735.1"/>
    </source>
</evidence>
<reference evidence="3" key="1">
    <citation type="journal article" date="2019" name="Int. J. Syst. Evol. Microbiol.">
        <title>The Global Catalogue of Microorganisms (GCM) 10K type strain sequencing project: providing services to taxonomists for standard genome sequencing and annotation.</title>
        <authorList>
            <consortium name="The Broad Institute Genomics Platform"/>
            <consortium name="The Broad Institute Genome Sequencing Center for Infectious Disease"/>
            <person name="Wu L."/>
            <person name="Ma J."/>
        </authorList>
    </citation>
    <scope>NUCLEOTIDE SEQUENCE [LARGE SCALE GENOMIC DNA]</scope>
    <source>
        <strain evidence="3">NBRC 112299</strain>
    </source>
</reference>
<sequence length="91" mass="9523">MGALLVDETDEVLVIMESGKVVRSNVAEVPAKGRNTMGVIFAKPGKGDKVIGIARNVERKVEEEVEAEEDAAEAPSAETPAAAETPATDES</sequence>
<comment type="caution">
    <text evidence="2">The sequence shown here is derived from an EMBL/GenBank/DDBJ whole genome shotgun (WGS) entry which is preliminary data.</text>
</comment>
<proteinExistence type="predicted"/>
<organism evidence="2 3">
    <name type="scientific">Demequina litorisediminis</name>
    <dbReference type="NCBI Taxonomy" id="1849022"/>
    <lineage>
        <taxon>Bacteria</taxon>
        <taxon>Bacillati</taxon>
        <taxon>Actinomycetota</taxon>
        <taxon>Actinomycetes</taxon>
        <taxon>Micrococcales</taxon>
        <taxon>Demequinaceae</taxon>
        <taxon>Demequina</taxon>
    </lineage>
</organism>
<dbReference type="InterPro" id="IPR006691">
    <property type="entry name" value="GyrA/parC_rep"/>
</dbReference>
<dbReference type="Pfam" id="PF03989">
    <property type="entry name" value="DNA_gyraseA_C"/>
    <property type="match status" value="1"/>
</dbReference>
<keyword evidence="3" id="KW-1185">Reference proteome</keyword>
<dbReference type="Gene3D" id="2.120.10.90">
    <property type="entry name" value="DNA gyrase/topoisomerase IV, subunit A, C-terminal"/>
    <property type="match status" value="1"/>
</dbReference>
<protein>
    <recommendedName>
        <fullName evidence="4">DNA gyrase subunit A</fullName>
    </recommendedName>
</protein>
<feature type="region of interest" description="Disordered" evidence="1">
    <location>
        <begin position="61"/>
        <end position="91"/>
    </location>
</feature>
<dbReference type="InterPro" id="IPR035516">
    <property type="entry name" value="Gyrase/topoIV_suA_C"/>
</dbReference>
<evidence type="ECO:0008006" key="4">
    <source>
        <dbReference type="Google" id="ProtNLM"/>
    </source>
</evidence>
<feature type="compositionally biased region" description="Low complexity" evidence="1">
    <location>
        <begin position="73"/>
        <end position="91"/>
    </location>
</feature>
<accession>A0ABQ6IDD8</accession>
<name>A0ABQ6IDD8_9MICO</name>
<gene>
    <name evidence="2" type="ORF">GCM10025876_19390</name>
</gene>
<dbReference type="SUPFAM" id="SSF101904">
    <property type="entry name" value="GyrA/ParC C-terminal domain-like"/>
    <property type="match status" value="1"/>
</dbReference>
<dbReference type="Proteomes" id="UP001157125">
    <property type="component" value="Unassembled WGS sequence"/>
</dbReference>
<evidence type="ECO:0000313" key="3">
    <source>
        <dbReference type="Proteomes" id="UP001157125"/>
    </source>
</evidence>
<evidence type="ECO:0000256" key="1">
    <source>
        <dbReference type="SAM" id="MobiDB-lite"/>
    </source>
</evidence>
<feature type="compositionally biased region" description="Acidic residues" evidence="1">
    <location>
        <begin position="63"/>
        <end position="72"/>
    </location>
</feature>